<dbReference type="EMBL" id="FUYA01000003">
    <property type="protein sequence ID" value="SKA69616.1"/>
    <property type="molecule type" value="Genomic_DNA"/>
</dbReference>
<evidence type="ECO:0000259" key="1">
    <source>
        <dbReference type="Pfam" id="PF12680"/>
    </source>
</evidence>
<keyword evidence="3" id="KW-1185">Reference proteome</keyword>
<sequence>MVTTLCQAYLSALNEGDLDKVLSLFTEEATVDSPLYGEMPARKFYAELFEDTNRSVTTLMNVFVSSEDKPRAALHFHYLWTLSNGTDVEFECVDVFTLTDDKKRFTSLKIIYDTYPLRREHSECRQGEE</sequence>
<reference evidence="2 3" key="1">
    <citation type="submission" date="2017-02" db="EMBL/GenBank/DDBJ databases">
        <authorList>
            <person name="Peterson S.W."/>
        </authorList>
    </citation>
    <scope>NUCLEOTIDE SEQUENCE [LARGE SCALE GENOMIC DNA]</scope>
    <source>
        <strain evidence="2 3">DSM 18034</strain>
    </source>
</reference>
<feature type="domain" description="SnoaL-like" evidence="1">
    <location>
        <begin position="7"/>
        <end position="102"/>
    </location>
</feature>
<dbReference type="Pfam" id="PF12680">
    <property type="entry name" value="SnoaL_2"/>
    <property type="match status" value="1"/>
</dbReference>
<evidence type="ECO:0000313" key="2">
    <source>
        <dbReference type="EMBL" id="SKA69616.1"/>
    </source>
</evidence>
<gene>
    <name evidence="2" type="ORF">SAMN02745702_01172</name>
</gene>
<evidence type="ECO:0000313" key="3">
    <source>
        <dbReference type="Proteomes" id="UP000189733"/>
    </source>
</evidence>
<dbReference type="Proteomes" id="UP000189733">
    <property type="component" value="Unassembled WGS sequence"/>
</dbReference>
<protein>
    <submittedName>
        <fullName evidence="2">SnoaL-like domain-containing protein</fullName>
    </submittedName>
</protein>
<proteinExistence type="predicted"/>
<dbReference type="Gene3D" id="3.10.450.50">
    <property type="match status" value="1"/>
</dbReference>
<dbReference type="InterPro" id="IPR032710">
    <property type="entry name" value="NTF2-like_dom_sf"/>
</dbReference>
<dbReference type="InterPro" id="IPR037401">
    <property type="entry name" value="SnoaL-like"/>
</dbReference>
<name>A0A1T4VX91_9BACT</name>
<dbReference type="AlphaFoldDB" id="A0A1T4VX91"/>
<dbReference type="SUPFAM" id="SSF54427">
    <property type="entry name" value="NTF2-like"/>
    <property type="match status" value="1"/>
</dbReference>
<dbReference type="OrthoDB" id="459617at2"/>
<organism evidence="2 3">
    <name type="scientific">Desulfobaculum bizertense DSM 18034</name>
    <dbReference type="NCBI Taxonomy" id="1121442"/>
    <lineage>
        <taxon>Bacteria</taxon>
        <taxon>Pseudomonadati</taxon>
        <taxon>Thermodesulfobacteriota</taxon>
        <taxon>Desulfovibrionia</taxon>
        <taxon>Desulfovibrionales</taxon>
        <taxon>Desulfovibrionaceae</taxon>
        <taxon>Desulfobaculum</taxon>
    </lineage>
</organism>
<dbReference type="STRING" id="1121442.SAMN02745702_01172"/>
<dbReference type="RefSeq" id="WP_144012560.1">
    <property type="nucleotide sequence ID" value="NZ_FUYA01000003.1"/>
</dbReference>
<accession>A0A1T4VX91</accession>